<keyword evidence="3" id="KW-1185">Reference proteome</keyword>
<keyword evidence="2" id="KW-0472">Membrane</keyword>
<evidence type="ECO:0000256" key="2">
    <source>
        <dbReference type="SAM" id="Phobius"/>
    </source>
</evidence>
<dbReference type="Proteomes" id="UP001652641">
    <property type="component" value="Chromosome 14"/>
</dbReference>
<proteinExistence type="predicted"/>
<protein>
    <submittedName>
        <fullName evidence="4">Endoregulin</fullName>
    </submittedName>
</protein>
<feature type="transmembrane region" description="Helical" evidence="2">
    <location>
        <begin position="55"/>
        <end position="78"/>
    </location>
</feature>
<accession>A0ABM4YQR2</accession>
<evidence type="ECO:0000313" key="3">
    <source>
        <dbReference type="Proteomes" id="UP001652641"/>
    </source>
</evidence>
<feature type="compositionally biased region" description="Basic and acidic residues" evidence="1">
    <location>
        <begin position="13"/>
        <end position="22"/>
    </location>
</feature>
<evidence type="ECO:0000313" key="4">
    <source>
        <dbReference type="RefSeq" id="XP_072592627.1"/>
    </source>
</evidence>
<dbReference type="GeneID" id="140595408"/>
<name>A0ABM4YQR2_VULVU</name>
<sequence>MQPCKSPGSGSRASEDFARTQEPKQQNQVYVDKLIKQKHMWNDEFWENPWDQGGLAVIGLFIVTILSLVMFAIVFGFLSPAENTNHWPFGAQEGAHC</sequence>
<feature type="region of interest" description="Disordered" evidence="1">
    <location>
        <begin position="1"/>
        <end position="25"/>
    </location>
</feature>
<reference evidence="4" key="1">
    <citation type="submission" date="2025-08" db="UniProtKB">
        <authorList>
            <consortium name="RefSeq"/>
        </authorList>
    </citation>
    <scope>IDENTIFICATION</scope>
    <source>
        <tissue evidence="4">Cell line</tissue>
    </source>
</reference>
<keyword evidence="2" id="KW-1133">Transmembrane helix</keyword>
<gene>
    <name evidence="4" type="primary">ERLN</name>
</gene>
<organism evidence="3 4">
    <name type="scientific">Vulpes vulpes</name>
    <name type="common">Red fox</name>
    <dbReference type="NCBI Taxonomy" id="9627"/>
    <lineage>
        <taxon>Eukaryota</taxon>
        <taxon>Metazoa</taxon>
        <taxon>Chordata</taxon>
        <taxon>Craniata</taxon>
        <taxon>Vertebrata</taxon>
        <taxon>Euteleostomi</taxon>
        <taxon>Mammalia</taxon>
        <taxon>Eutheria</taxon>
        <taxon>Laurasiatheria</taxon>
        <taxon>Carnivora</taxon>
        <taxon>Caniformia</taxon>
        <taxon>Canidae</taxon>
        <taxon>Vulpes</taxon>
    </lineage>
</organism>
<dbReference type="RefSeq" id="XP_072592627.1">
    <property type="nucleotide sequence ID" value="XM_072736526.1"/>
</dbReference>
<keyword evidence="2" id="KW-0812">Transmembrane</keyword>
<evidence type="ECO:0000256" key="1">
    <source>
        <dbReference type="SAM" id="MobiDB-lite"/>
    </source>
</evidence>